<evidence type="ECO:0000313" key="1">
    <source>
        <dbReference type="EMBL" id="KAI3789481.1"/>
    </source>
</evidence>
<dbReference type="EMBL" id="CM042009">
    <property type="protein sequence ID" value="KAI3789481.1"/>
    <property type="molecule type" value="Genomic_DNA"/>
</dbReference>
<proteinExistence type="predicted"/>
<accession>A0ACB9H2D3</accession>
<evidence type="ECO:0000313" key="2">
    <source>
        <dbReference type="Proteomes" id="UP001055811"/>
    </source>
</evidence>
<name>A0ACB9H2D3_CICIN</name>
<organism evidence="1 2">
    <name type="scientific">Cichorium intybus</name>
    <name type="common">Chicory</name>
    <dbReference type="NCBI Taxonomy" id="13427"/>
    <lineage>
        <taxon>Eukaryota</taxon>
        <taxon>Viridiplantae</taxon>
        <taxon>Streptophyta</taxon>
        <taxon>Embryophyta</taxon>
        <taxon>Tracheophyta</taxon>
        <taxon>Spermatophyta</taxon>
        <taxon>Magnoliopsida</taxon>
        <taxon>eudicotyledons</taxon>
        <taxon>Gunneridae</taxon>
        <taxon>Pentapetalae</taxon>
        <taxon>asterids</taxon>
        <taxon>campanulids</taxon>
        <taxon>Asterales</taxon>
        <taxon>Asteraceae</taxon>
        <taxon>Cichorioideae</taxon>
        <taxon>Cichorieae</taxon>
        <taxon>Cichoriinae</taxon>
        <taxon>Cichorium</taxon>
    </lineage>
</organism>
<reference evidence="2" key="1">
    <citation type="journal article" date="2022" name="Mol. Ecol. Resour.">
        <title>The genomes of chicory, endive, great burdock and yacon provide insights into Asteraceae palaeo-polyploidization history and plant inulin production.</title>
        <authorList>
            <person name="Fan W."/>
            <person name="Wang S."/>
            <person name="Wang H."/>
            <person name="Wang A."/>
            <person name="Jiang F."/>
            <person name="Liu H."/>
            <person name="Zhao H."/>
            <person name="Xu D."/>
            <person name="Zhang Y."/>
        </authorList>
    </citation>
    <scope>NUCLEOTIDE SEQUENCE [LARGE SCALE GENOMIC DNA]</scope>
    <source>
        <strain evidence="2">cv. Punajuju</strain>
    </source>
</reference>
<protein>
    <submittedName>
        <fullName evidence="1">Uncharacterized protein</fullName>
    </submittedName>
</protein>
<reference evidence="1 2" key="2">
    <citation type="journal article" date="2022" name="Mol. Ecol. Resour.">
        <title>The genomes of chicory, endive, great burdock and yacon provide insights into Asteraceae paleo-polyploidization history and plant inulin production.</title>
        <authorList>
            <person name="Fan W."/>
            <person name="Wang S."/>
            <person name="Wang H."/>
            <person name="Wang A."/>
            <person name="Jiang F."/>
            <person name="Liu H."/>
            <person name="Zhao H."/>
            <person name="Xu D."/>
            <person name="Zhang Y."/>
        </authorList>
    </citation>
    <scope>NUCLEOTIDE SEQUENCE [LARGE SCALE GENOMIC DNA]</scope>
    <source>
        <strain evidence="2">cv. Punajuju</strain>
        <tissue evidence="1">Leaves</tissue>
    </source>
</reference>
<sequence>MAKGNPCPRAYYRCTMAAGCLVRKQVQRCAQDKTILITTYEGNHNHPLPPAAMAMASTTSSAARMLLSGSMPSSDILMNSNYSGRNLLPFSSSMATISASSPFPTITLDLTQTQNPLQFQRNPGQFQEPFPNPNQLPQNFGQSLYTHSKFSGLQMSENMEAAATSSQHGQLPSLNWNAQGRPPTALTDTVTALTADPNFAAALAAAISSIIGGGNGGGGSRGDNNNENVNATTSNNNGHDNQNVSSSGFQGT</sequence>
<comment type="caution">
    <text evidence="1">The sequence shown here is derived from an EMBL/GenBank/DDBJ whole genome shotgun (WGS) entry which is preliminary data.</text>
</comment>
<gene>
    <name evidence="1" type="ORF">L2E82_02278</name>
</gene>
<dbReference type="Proteomes" id="UP001055811">
    <property type="component" value="Linkage Group LG01"/>
</dbReference>
<keyword evidence="2" id="KW-1185">Reference proteome</keyword>